<gene>
    <name evidence="5" type="ORF">CGI_10008175</name>
</gene>
<dbReference type="InterPro" id="IPR056619">
    <property type="entry name" value="C8-3_MUC4"/>
</dbReference>
<dbReference type="HOGENOM" id="CLU_1556775_0_0_1"/>
<dbReference type="InterPro" id="IPR000436">
    <property type="entry name" value="Sushi_SCR_CCP_dom"/>
</dbReference>
<evidence type="ECO:0000256" key="3">
    <source>
        <dbReference type="ARBA" id="ARBA00023157"/>
    </source>
</evidence>
<name>K1PLE0_MAGGI</name>
<evidence type="ECO:0000256" key="1">
    <source>
        <dbReference type="ARBA" id="ARBA00004370"/>
    </source>
</evidence>
<dbReference type="CDD" id="cd00033">
    <property type="entry name" value="CCP"/>
    <property type="match status" value="1"/>
</dbReference>
<organism evidence="5">
    <name type="scientific">Magallana gigas</name>
    <name type="common">Pacific oyster</name>
    <name type="synonym">Crassostrea gigas</name>
    <dbReference type="NCBI Taxonomy" id="29159"/>
    <lineage>
        <taxon>Eukaryota</taxon>
        <taxon>Metazoa</taxon>
        <taxon>Spiralia</taxon>
        <taxon>Lophotrochozoa</taxon>
        <taxon>Mollusca</taxon>
        <taxon>Bivalvia</taxon>
        <taxon>Autobranchia</taxon>
        <taxon>Pteriomorphia</taxon>
        <taxon>Ostreida</taxon>
        <taxon>Ostreoidea</taxon>
        <taxon>Ostreidae</taxon>
        <taxon>Magallana</taxon>
    </lineage>
</organism>
<accession>K1PLE0</accession>
<reference evidence="5" key="1">
    <citation type="journal article" date="2012" name="Nature">
        <title>The oyster genome reveals stress adaptation and complexity of shell formation.</title>
        <authorList>
            <person name="Zhang G."/>
            <person name="Fang X."/>
            <person name="Guo X."/>
            <person name="Li L."/>
            <person name="Luo R."/>
            <person name="Xu F."/>
            <person name="Yang P."/>
            <person name="Zhang L."/>
            <person name="Wang X."/>
            <person name="Qi H."/>
            <person name="Xiong Z."/>
            <person name="Que H."/>
            <person name="Xie Y."/>
            <person name="Holland P.W."/>
            <person name="Paps J."/>
            <person name="Zhu Y."/>
            <person name="Wu F."/>
            <person name="Chen Y."/>
            <person name="Wang J."/>
            <person name="Peng C."/>
            <person name="Meng J."/>
            <person name="Yang L."/>
            <person name="Liu J."/>
            <person name="Wen B."/>
            <person name="Zhang N."/>
            <person name="Huang Z."/>
            <person name="Zhu Q."/>
            <person name="Feng Y."/>
            <person name="Mount A."/>
            <person name="Hedgecock D."/>
            <person name="Xu Z."/>
            <person name="Liu Y."/>
            <person name="Domazet-Loso T."/>
            <person name="Du Y."/>
            <person name="Sun X."/>
            <person name="Zhang S."/>
            <person name="Liu B."/>
            <person name="Cheng P."/>
            <person name="Jiang X."/>
            <person name="Li J."/>
            <person name="Fan D."/>
            <person name="Wang W."/>
            <person name="Fu W."/>
            <person name="Wang T."/>
            <person name="Wang B."/>
            <person name="Zhang J."/>
            <person name="Peng Z."/>
            <person name="Li Y."/>
            <person name="Li N."/>
            <person name="Wang J."/>
            <person name="Chen M."/>
            <person name="He Y."/>
            <person name="Tan F."/>
            <person name="Song X."/>
            <person name="Zheng Q."/>
            <person name="Huang R."/>
            <person name="Yang H."/>
            <person name="Du X."/>
            <person name="Chen L."/>
            <person name="Yang M."/>
            <person name="Gaffney P.M."/>
            <person name="Wang S."/>
            <person name="Luo L."/>
            <person name="She Z."/>
            <person name="Ming Y."/>
            <person name="Huang W."/>
            <person name="Zhang S."/>
            <person name="Huang B."/>
            <person name="Zhang Y."/>
            <person name="Qu T."/>
            <person name="Ni P."/>
            <person name="Miao G."/>
            <person name="Wang J."/>
            <person name="Wang Q."/>
            <person name="Steinberg C.E."/>
            <person name="Wang H."/>
            <person name="Li N."/>
            <person name="Qian L."/>
            <person name="Zhang G."/>
            <person name="Li Y."/>
            <person name="Yang H."/>
            <person name="Liu X."/>
            <person name="Wang J."/>
            <person name="Yin Y."/>
            <person name="Wang J."/>
        </authorList>
    </citation>
    <scope>NUCLEOTIDE SEQUENCE [LARGE SCALE GENOMIC DNA]</scope>
    <source>
        <strain evidence="5">05x7-T-G4-1.051#20</strain>
    </source>
</reference>
<proteinExistence type="predicted"/>
<comment type="subcellular location">
    <subcellularLocation>
        <location evidence="1">Membrane</location>
    </subcellularLocation>
</comment>
<keyword evidence="2" id="KW-0472">Membrane</keyword>
<dbReference type="Pfam" id="PF23263">
    <property type="entry name" value="C8-3_MUC4"/>
    <property type="match status" value="1"/>
</dbReference>
<evidence type="ECO:0000313" key="5">
    <source>
        <dbReference type="EMBL" id="EKC19574.1"/>
    </source>
</evidence>
<sequence>MSEKHCPSIPHNLTSAICSGDKMCLYDYFTTGDTIIANHTRESSQQYSTNTDVLSKANSCGLLSVPRSTKSSFNYSLGNTVRVTGCRVGTLQGQTEYTCTDSGNSREWSPGVSASCSQDSTTKVNNQTSLAAGIVASVLIILIIMIAIIIWQRKKRNDKYALNRNDDPSFYM</sequence>
<dbReference type="GO" id="GO:0016020">
    <property type="term" value="C:membrane"/>
    <property type="evidence" value="ECO:0007669"/>
    <property type="project" value="UniProtKB-SubCell"/>
</dbReference>
<protein>
    <submittedName>
        <fullName evidence="5">Sushi domain-containing protein 2</fullName>
    </submittedName>
</protein>
<evidence type="ECO:0000256" key="2">
    <source>
        <dbReference type="ARBA" id="ARBA00023136"/>
    </source>
</evidence>
<dbReference type="EMBL" id="JH816646">
    <property type="protein sequence ID" value="EKC19574.1"/>
    <property type="molecule type" value="Genomic_DNA"/>
</dbReference>
<keyword evidence="3" id="KW-1015">Disulfide bond</keyword>
<evidence type="ECO:0000259" key="4">
    <source>
        <dbReference type="Pfam" id="PF23263"/>
    </source>
</evidence>
<dbReference type="InParanoid" id="K1PLE0"/>
<dbReference type="AlphaFoldDB" id="K1PLE0"/>
<feature type="domain" description="Mucin-4-like C8-3" evidence="4">
    <location>
        <begin position="15"/>
        <end position="50"/>
    </location>
</feature>